<dbReference type="EMBL" id="BAABIL010000285">
    <property type="protein sequence ID" value="GAA4979620.1"/>
    <property type="molecule type" value="Genomic_DNA"/>
</dbReference>
<proteinExistence type="predicted"/>
<accession>A0ABP9HV89</accession>
<sequence length="185" mass="19821">MSADAAPGRLEAVRALLTTWSIPNDTRHPADALDALAADPDAWERALPGVPVPAPGEVDELRALREDLRAALGDPRPVALAGWLERHRLAPRLQADGDAPVRLVPQHPGAAAELLARVVDAVADGTWYRLRACPDCAHAFYDTSRNASRTWCRMVRGDASGRSCGSIAKARAKRARDRGAREAAG</sequence>
<comment type="caution">
    <text evidence="2">The sequence shown here is derived from an EMBL/GenBank/DDBJ whole genome shotgun (WGS) entry which is preliminary data.</text>
</comment>
<evidence type="ECO:0000313" key="3">
    <source>
        <dbReference type="Proteomes" id="UP001501195"/>
    </source>
</evidence>
<organism evidence="2 3">
    <name type="scientific">Kineococcus glutinatus</name>
    <dbReference type="NCBI Taxonomy" id="1070872"/>
    <lineage>
        <taxon>Bacteria</taxon>
        <taxon>Bacillati</taxon>
        <taxon>Actinomycetota</taxon>
        <taxon>Actinomycetes</taxon>
        <taxon>Kineosporiales</taxon>
        <taxon>Kineosporiaceae</taxon>
        <taxon>Kineococcus</taxon>
    </lineage>
</organism>
<protein>
    <submittedName>
        <fullName evidence="2">CGNR zinc finger domain-containing protein</fullName>
    </submittedName>
</protein>
<gene>
    <name evidence="2" type="ORF">GCM10023225_19950</name>
</gene>
<dbReference type="SUPFAM" id="SSF160904">
    <property type="entry name" value="Jann2411-like"/>
    <property type="match status" value="1"/>
</dbReference>
<keyword evidence="3" id="KW-1185">Reference proteome</keyword>
<dbReference type="Proteomes" id="UP001501195">
    <property type="component" value="Unassembled WGS sequence"/>
</dbReference>
<feature type="domain" description="Zinc finger CGNR" evidence="1">
    <location>
        <begin position="129"/>
        <end position="176"/>
    </location>
</feature>
<dbReference type="InterPro" id="IPR023286">
    <property type="entry name" value="ABATE_dom_sf"/>
</dbReference>
<dbReference type="InterPro" id="IPR021005">
    <property type="entry name" value="Znf_CGNR"/>
</dbReference>
<name>A0ABP9HV89_9ACTN</name>
<dbReference type="RefSeq" id="WP_345712362.1">
    <property type="nucleotide sequence ID" value="NZ_BAABIL010000285.1"/>
</dbReference>
<dbReference type="InterPro" id="IPR010852">
    <property type="entry name" value="ABATE"/>
</dbReference>
<reference evidence="3" key="1">
    <citation type="journal article" date="2019" name="Int. J. Syst. Evol. Microbiol.">
        <title>The Global Catalogue of Microorganisms (GCM) 10K type strain sequencing project: providing services to taxonomists for standard genome sequencing and annotation.</title>
        <authorList>
            <consortium name="The Broad Institute Genomics Platform"/>
            <consortium name="The Broad Institute Genome Sequencing Center for Infectious Disease"/>
            <person name="Wu L."/>
            <person name="Ma J."/>
        </authorList>
    </citation>
    <scope>NUCLEOTIDE SEQUENCE [LARGE SCALE GENOMIC DNA]</scope>
    <source>
        <strain evidence="3">JCM 18126</strain>
    </source>
</reference>
<dbReference type="Gene3D" id="1.10.3300.10">
    <property type="entry name" value="Jann2411-like domain"/>
    <property type="match status" value="1"/>
</dbReference>
<dbReference type="Pfam" id="PF11706">
    <property type="entry name" value="zf-CGNR"/>
    <property type="match status" value="1"/>
</dbReference>
<evidence type="ECO:0000313" key="2">
    <source>
        <dbReference type="EMBL" id="GAA4979620.1"/>
    </source>
</evidence>
<dbReference type="PANTHER" id="PTHR35525:SF3">
    <property type="entry name" value="BLL6575 PROTEIN"/>
    <property type="match status" value="1"/>
</dbReference>
<evidence type="ECO:0000259" key="1">
    <source>
        <dbReference type="Pfam" id="PF11706"/>
    </source>
</evidence>
<dbReference type="PANTHER" id="PTHR35525">
    <property type="entry name" value="BLL6575 PROTEIN"/>
    <property type="match status" value="1"/>
</dbReference>